<keyword evidence="2" id="KW-1185">Reference proteome</keyword>
<comment type="caution">
    <text evidence="1">The sequence shown here is derived from an EMBL/GenBank/DDBJ whole genome shotgun (WGS) entry which is preliminary data.</text>
</comment>
<feature type="non-terminal residue" evidence="1">
    <location>
        <position position="1"/>
    </location>
</feature>
<dbReference type="EMBL" id="CAJNIZ010042805">
    <property type="protein sequence ID" value="CAE7638642.1"/>
    <property type="molecule type" value="Genomic_DNA"/>
</dbReference>
<accession>A0A812VJ43</accession>
<organism evidence="1 2">
    <name type="scientific">Symbiodinium pilosum</name>
    <name type="common">Dinoflagellate</name>
    <dbReference type="NCBI Taxonomy" id="2952"/>
    <lineage>
        <taxon>Eukaryota</taxon>
        <taxon>Sar</taxon>
        <taxon>Alveolata</taxon>
        <taxon>Dinophyceae</taxon>
        <taxon>Suessiales</taxon>
        <taxon>Symbiodiniaceae</taxon>
        <taxon>Symbiodinium</taxon>
    </lineage>
</organism>
<proteinExistence type="predicted"/>
<feature type="non-terminal residue" evidence="1">
    <location>
        <position position="89"/>
    </location>
</feature>
<dbReference type="Proteomes" id="UP000649617">
    <property type="component" value="Unassembled WGS sequence"/>
</dbReference>
<evidence type="ECO:0000313" key="1">
    <source>
        <dbReference type="EMBL" id="CAE7638642.1"/>
    </source>
</evidence>
<reference evidence="1" key="1">
    <citation type="submission" date="2021-02" db="EMBL/GenBank/DDBJ databases">
        <authorList>
            <person name="Dougan E. K."/>
            <person name="Rhodes N."/>
            <person name="Thang M."/>
            <person name="Chan C."/>
        </authorList>
    </citation>
    <scope>NUCLEOTIDE SEQUENCE</scope>
</reference>
<dbReference type="AlphaFoldDB" id="A0A812VJ43"/>
<gene>
    <name evidence="1" type="ORF">SPIL2461_LOCUS16883</name>
</gene>
<protein>
    <submittedName>
        <fullName evidence="1">Uncharacterized protein</fullName>
    </submittedName>
</protein>
<evidence type="ECO:0000313" key="2">
    <source>
        <dbReference type="Proteomes" id="UP000649617"/>
    </source>
</evidence>
<sequence>ETPPVPAKPSEAVATGTEAGEMPLATQLRTVYANLVEPQRIRDIPTLALRGERCVVLTNFAVKRICGVSGADATRVEELLVVKCCACGH</sequence>
<name>A0A812VJ43_SYMPI</name>